<dbReference type="AlphaFoldDB" id="A0A8S3AQE2"/>
<dbReference type="SUPFAM" id="SSF57997">
    <property type="entry name" value="Tropomyosin"/>
    <property type="match status" value="1"/>
</dbReference>
<evidence type="ECO:0000313" key="3">
    <source>
        <dbReference type="EMBL" id="CAF4727071.1"/>
    </source>
</evidence>
<reference evidence="3" key="1">
    <citation type="submission" date="2021-02" db="EMBL/GenBank/DDBJ databases">
        <authorList>
            <person name="Nowell W R."/>
        </authorList>
    </citation>
    <scope>NUCLEOTIDE SEQUENCE</scope>
</reference>
<evidence type="ECO:0000313" key="4">
    <source>
        <dbReference type="Proteomes" id="UP000676336"/>
    </source>
</evidence>
<dbReference type="Proteomes" id="UP000676336">
    <property type="component" value="Unassembled WGS sequence"/>
</dbReference>
<gene>
    <name evidence="2" type="ORF">SMN809_LOCUS35672</name>
    <name evidence="3" type="ORF">SMN809_LOCUS44100</name>
</gene>
<protein>
    <recommendedName>
        <fullName evidence="5">Tropomyosin</fullName>
    </recommendedName>
</protein>
<evidence type="ECO:0000256" key="1">
    <source>
        <dbReference type="SAM" id="MobiDB-lite"/>
    </source>
</evidence>
<name>A0A8S3AQE2_9BILA</name>
<evidence type="ECO:0008006" key="5">
    <source>
        <dbReference type="Google" id="ProtNLM"/>
    </source>
</evidence>
<feature type="non-terminal residue" evidence="3">
    <location>
        <position position="48"/>
    </location>
</feature>
<dbReference type="EMBL" id="CAJOBI010131588">
    <property type="protein sequence ID" value="CAF4727071.1"/>
    <property type="molecule type" value="Genomic_DNA"/>
</dbReference>
<evidence type="ECO:0000313" key="2">
    <source>
        <dbReference type="EMBL" id="CAF4517817.1"/>
    </source>
</evidence>
<feature type="compositionally biased region" description="Basic and acidic residues" evidence="1">
    <location>
        <begin position="22"/>
        <end position="48"/>
    </location>
</feature>
<proteinExistence type="predicted"/>
<feature type="region of interest" description="Disordered" evidence="1">
    <location>
        <begin position="1"/>
        <end position="48"/>
    </location>
</feature>
<dbReference type="Gene3D" id="1.20.5.340">
    <property type="match status" value="1"/>
</dbReference>
<comment type="caution">
    <text evidence="3">The sequence shown here is derived from an EMBL/GenBank/DDBJ whole genome shotgun (WGS) entry which is preliminary data.</text>
</comment>
<dbReference type="EMBL" id="CAJOBI010085694">
    <property type="protein sequence ID" value="CAF4517817.1"/>
    <property type="molecule type" value="Genomic_DNA"/>
</dbReference>
<accession>A0A8S3AQE2</accession>
<sequence length="48" mass="5448">MSSNSNTTATMDSIKKKMQSMKMEKDNGIERAEQAEQAQKDLEDKLKV</sequence>
<feature type="compositionally biased region" description="Polar residues" evidence="1">
    <location>
        <begin position="1"/>
        <end position="11"/>
    </location>
</feature>
<organism evidence="3 4">
    <name type="scientific">Rotaria magnacalcarata</name>
    <dbReference type="NCBI Taxonomy" id="392030"/>
    <lineage>
        <taxon>Eukaryota</taxon>
        <taxon>Metazoa</taxon>
        <taxon>Spiralia</taxon>
        <taxon>Gnathifera</taxon>
        <taxon>Rotifera</taxon>
        <taxon>Eurotatoria</taxon>
        <taxon>Bdelloidea</taxon>
        <taxon>Philodinida</taxon>
        <taxon>Philodinidae</taxon>
        <taxon>Rotaria</taxon>
    </lineage>
</organism>